<dbReference type="GO" id="GO:0031123">
    <property type="term" value="P:RNA 3'-end processing"/>
    <property type="evidence" value="ECO:0007669"/>
    <property type="project" value="TreeGrafter"/>
</dbReference>
<dbReference type="SUPFAM" id="SSF81301">
    <property type="entry name" value="Nucleotidyltransferase"/>
    <property type="match status" value="1"/>
</dbReference>
<proteinExistence type="predicted"/>
<name>A0A6S7HW43_PARCT</name>
<dbReference type="SUPFAM" id="SSF81631">
    <property type="entry name" value="PAP/OAS1 substrate-binding domain"/>
    <property type="match status" value="1"/>
</dbReference>
<dbReference type="InterPro" id="IPR054708">
    <property type="entry name" value="MTPAP-like_central"/>
</dbReference>
<dbReference type="GO" id="GO:1990817">
    <property type="term" value="F:poly(A) RNA polymerase activity"/>
    <property type="evidence" value="ECO:0007669"/>
    <property type="project" value="TreeGrafter"/>
</dbReference>
<evidence type="ECO:0000259" key="2">
    <source>
        <dbReference type="Pfam" id="PF22600"/>
    </source>
</evidence>
<keyword evidence="4" id="KW-1185">Reference proteome</keyword>
<dbReference type="InterPro" id="IPR043519">
    <property type="entry name" value="NT_sf"/>
</dbReference>
<comment type="caution">
    <text evidence="3">The sequence shown here is derived from an EMBL/GenBank/DDBJ whole genome shotgun (WGS) entry which is preliminary data.</text>
</comment>
<feature type="non-terminal residue" evidence="3">
    <location>
        <position position="1"/>
    </location>
</feature>
<dbReference type="Pfam" id="PF22600">
    <property type="entry name" value="MTPAP-like_central"/>
    <property type="match status" value="1"/>
</dbReference>
<dbReference type="CDD" id="cd05402">
    <property type="entry name" value="NT_PAP_TUTase"/>
    <property type="match status" value="1"/>
</dbReference>
<evidence type="ECO:0000313" key="3">
    <source>
        <dbReference type="EMBL" id="CAB3998651.1"/>
    </source>
</evidence>
<sequence>MASSPNNKDPPHVSLHRRSQPNGSIQKYRPWRFMHAVNLPLSQEGDRRQSLPAKMSQNPPSVSKAKQGRKRRVSESTPGWNPIAKKKRPRSEGDMSTARALRFSPYAGSTQPAPKSEERSLERLTQQILDDYFATRQAPQRYEQKLHLRDYLLSIFRTAFPGCSLHICGSTCNGLATNESDVDLCLLLTETRKIDQKFEARRILHQLNMMLKRSAYIQRCHVIHAKVPILKFRDSKSGCDCDVNINNTVGIKNTHLLQGYCGYDWRVSPLIMIVKKWAKRHGINDASQGTLSSYSIAMMVLHYLQEPCQPPVVPSLQMAYP</sequence>
<protein>
    <submittedName>
        <fullName evidence="3">Poly(A) RNA polymerase GLD2-like</fullName>
    </submittedName>
</protein>
<dbReference type="OrthoDB" id="2274644at2759"/>
<dbReference type="AlphaFoldDB" id="A0A6S7HW43"/>
<evidence type="ECO:0000256" key="1">
    <source>
        <dbReference type="SAM" id="MobiDB-lite"/>
    </source>
</evidence>
<feature type="domain" description="Poly(A) RNA polymerase mitochondrial-like central palm" evidence="2">
    <location>
        <begin position="124"/>
        <end position="261"/>
    </location>
</feature>
<dbReference type="Proteomes" id="UP001152795">
    <property type="component" value="Unassembled WGS sequence"/>
</dbReference>
<dbReference type="EMBL" id="CACRXK020003405">
    <property type="protein sequence ID" value="CAB3998651.1"/>
    <property type="molecule type" value="Genomic_DNA"/>
</dbReference>
<dbReference type="Gene3D" id="3.30.460.10">
    <property type="entry name" value="Beta Polymerase, domain 2"/>
    <property type="match status" value="1"/>
</dbReference>
<dbReference type="Gene3D" id="1.10.1410.10">
    <property type="match status" value="1"/>
</dbReference>
<accession>A0A6S7HW43</accession>
<gene>
    <name evidence="3" type="ORF">PACLA_8A016010</name>
</gene>
<feature type="region of interest" description="Disordered" evidence="1">
    <location>
        <begin position="1"/>
        <end position="97"/>
    </location>
</feature>
<evidence type="ECO:0000313" key="4">
    <source>
        <dbReference type="Proteomes" id="UP001152795"/>
    </source>
</evidence>
<reference evidence="3" key="1">
    <citation type="submission" date="2020-04" db="EMBL/GenBank/DDBJ databases">
        <authorList>
            <person name="Alioto T."/>
            <person name="Alioto T."/>
            <person name="Gomez Garrido J."/>
        </authorList>
    </citation>
    <scope>NUCLEOTIDE SEQUENCE</scope>
    <source>
        <strain evidence="3">A484AB</strain>
    </source>
</reference>
<dbReference type="PANTHER" id="PTHR12271:SF40">
    <property type="entry name" value="POLY(A) RNA POLYMERASE GLD2"/>
    <property type="match status" value="1"/>
</dbReference>
<dbReference type="PANTHER" id="PTHR12271">
    <property type="entry name" value="POLY A POLYMERASE CID PAP -RELATED"/>
    <property type="match status" value="1"/>
</dbReference>
<organism evidence="3 4">
    <name type="scientific">Paramuricea clavata</name>
    <name type="common">Red gorgonian</name>
    <name type="synonym">Violescent sea-whip</name>
    <dbReference type="NCBI Taxonomy" id="317549"/>
    <lineage>
        <taxon>Eukaryota</taxon>
        <taxon>Metazoa</taxon>
        <taxon>Cnidaria</taxon>
        <taxon>Anthozoa</taxon>
        <taxon>Octocorallia</taxon>
        <taxon>Malacalcyonacea</taxon>
        <taxon>Plexauridae</taxon>
        <taxon>Paramuricea</taxon>
    </lineage>
</organism>